<dbReference type="CDD" id="cd00565">
    <property type="entry name" value="Ubl_ThiS"/>
    <property type="match status" value="1"/>
</dbReference>
<dbReference type="STRING" id="76936.BN2458_PEG1855"/>
<dbReference type="GeneID" id="78151989"/>
<dbReference type="InterPro" id="IPR016155">
    <property type="entry name" value="Mopterin_synth/thiamin_S_b"/>
</dbReference>
<dbReference type="PANTHER" id="PTHR34472:SF1">
    <property type="entry name" value="SULFUR CARRIER PROTEIN THIS"/>
    <property type="match status" value="1"/>
</dbReference>
<reference evidence="4" key="2">
    <citation type="submission" date="2015-11" db="EMBL/GenBank/DDBJ databases">
        <authorList>
            <person name="Anvar S.Y."/>
        </authorList>
    </citation>
    <scope>NUCLEOTIDE SEQUENCE [LARGE SCALE GENOMIC DNA]</scope>
</reference>
<accession>A0A099UCW9</accession>
<dbReference type="Gene3D" id="3.10.20.30">
    <property type="match status" value="1"/>
</dbReference>
<proteinExistence type="predicted"/>
<dbReference type="Proteomes" id="UP000064525">
    <property type="component" value="Chromosome I"/>
</dbReference>
<evidence type="ECO:0000313" key="3">
    <source>
        <dbReference type="Proteomes" id="UP000029925"/>
    </source>
</evidence>
<dbReference type="OrthoDB" id="197113at2"/>
<organism evidence="1 4">
    <name type="scientific">Helicobacter typhlonius</name>
    <dbReference type="NCBI Taxonomy" id="76936"/>
    <lineage>
        <taxon>Bacteria</taxon>
        <taxon>Pseudomonadati</taxon>
        <taxon>Campylobacterota</taxon>
        <taxon>Epsilonproteobacteria</taxon>
        <taxon>Campylobacterales</taxon>
        <taxon>Helicobacteraceae</taxon>
        <taxon>Helicobacter</taxon>
    </lineage>
</organism>
<sequence length="67" mass="7324">MSKILLNGKDYELVANCTLLALIEHLGIAHKAMAIAINTQVIKKPLWESYVLQNGDEVEILDFVGGG</sequence>
<dbReference type="NCBIfam" id="TIGR01683">
    <property type="entry name" value="thiS"/>
    <property type="match status" value="1"/>
</dbReference>
<keyword evidence="3" id="KW-1185">Reference proteome</keyword>
<dbReference type="AlphaFoldDB" id="A0A099UCW9"/>
<dbReference type="PATRIC" id="fig|76936.10.peg.1810"/>
<dbReference type="EMBL" id="JRPF02000003">
    <property type="protein sequence ID" value="TLD78760.1"/>
    <property type="molecule type" value="Genomic_DNA"/>
</dbReference>
<dbReference type="KEGG" id="hty:BN2458_PEG1855"/>
<dbReference type="Pfam" id="PF02597">
    <property type="entry name" value="ThiS"/>
    <property type="match status" value="1"/>
</dbReference>
<evidence type="ECO:0000313" key="2">
    <source>
        <dbReference type="EMBL" id="TLD78760.1"/>
    </source>
</evidence>
<dbReference type="Proteomes" id="UP000029925">
    <property type="component" value="Unassembled WGS sequence"/>
</dbReference>
<reference evidence="1" key="3">
    <citation type="submission" date="2015-11" db="EMBL/GenBank/DDBJ databases">
        <authorList>
            <person name="Zhang Y."/>
            <person name="Guo Z."/>
        </authorList>
    </citation>
    <scope>NUCLEOTIDE SEQUENCE</scope>
    <source>
        <strain evidence="1">1</strain>
    </source>
</reference>
<gene>
    <name evidence="2" type="primary">thiS</name>
    <name evidence="1" type="ORF">BN2458_PEG1855</name>
    <name evidence="2" type="ORF">LS75_003095</name>
</gene>
<dbReference type="SUPFAM" id="SSF54285">
    <property type="entry name" value="MoaD/ThiS"/>
    <property type="match status" value="1"/>
</dbReference>
<evidence type="ECO:0000313" key="4">
    <source>
        <dbReference type="Proteomes" id="UP000064525"/>
    </source>
</evidence>
<evidence type="ECO:0000313" key="1">
    <source>
        <dbReference type="EMBL" id="CUU40738.1"/>
    </source>
</evidence>
<name>A0A099UCW9_9HELI</name>
<dbReference type="InterPro" id="IPR003749">
    <property type="entry name" value="ThiS/MoaD-like"/>
</dbReference>
<reference evidence="2 3" key="1">
    <citation type="journal article" date="2014" name="Genome Announc.">
        <title>Draft genome sequences of eight enterohepatic helicobacter species isolated from both laboratory and wild rodents.</title>
        <authorList>
            <person name="Sheh A."/>
            <person name="Shen Z."/>
            <person name="Fox J.G."/>
        </authorList>
    </citation>
    <scope>NUCLEOTIDE SEQUENCE [LARGE SCALE GENOMIC DNA]</scope>
    <source>
        <strain evidence="2 3">MIT 98-6810</strain>
    </source>
</reference>
<dbReference type="EMBL" id="LN907858">
    <property type="protein sequence ID" value="CUU40738.1"/>
    <property type="molecule type" value="Genomic_DNA"/>
</dbReference>
<dbReference type="InterPro" id="IPR012675">
    <property type="entry name" value="Beta-grasp_dom_sf"/>
</dbReference>
<protein>
    <submittedName>
        <fullName evidence="1">Sulfur carrier protein ThiS</fullName>
    </submittedName>
</protein>
<dbReference type="RefSeq" id="WP_034327629.1">
    <property type="nucleotide sequence ID" value="NZ_CAJTQN010000001.1"/>
</dbReference>
<dbReference type="PANTHER" id="PTHR34472">
    <property type="entry name" value="SULFUR CARRIER PROTEIN THIS"/>
    <property type="match status" value="1"/>
</dbReference>
<dbReference type="InterPro" id="IPR010035">
    <property type="entry name" value="Thi_S"/>
</dbReference>